<evidence type="ECO:0000313" key="14">
    <source>
        <dbReference type="Proteomes" id="UP000235371"/>
    </source>
</evidence>
<dbReference type="Proteomes" id="UP000235371">
    <property type="component" value="Unassembled WGS sequence"/>
</dbReference>
<gene>
    <name evidence="13" type="ORF">K444DRAFT_543913</name>
</gene>
<dbReference type="STRING" id="1095630.A0A2J6SMA2"/>
<evidence type="ECO:0000256" key="3">
    <source>
        <dbReference type="ARBA" id="ARBA00009471"/>
    </source>
</evidence>
<dbReference type="GO" id="GO:0003682">
    <property type="term" value="F:chromatin binding"/>
    <property type="evidence" value="ECO:0007669"/>
    <property type="project" value="TreeGrafter"/>
</dbReference>
<keyword evidence="6" id="KW-0963">Cytoplasm</keyword>
<accession>A0A2J6SMA2</accession>
<evidence type="ECO:0000256" key="8">
    <source>
        <dbReference type="ARBA" id="ARBA00022776"/>
    </source>
</evidence>
<dbReference type="GO" id="GO:0051301">
    <property type="term" value="P:cell division"/>
    <property type="evidence" value="ECO:0007669"/>
    <property type="project" value="UniProtKB-KW"/>
</dbReference>
<dbReference type="GO" id="GO:0007076">
    <property type="term" value="P:mitotic chromosome condensation"/>
    <property type="evidence" value="ECO:0007669"/>
    <property type="project" value="InterPro"/>
</dbReference>
<dbReference type="PIRSF" id="PIRSF017126">
    <property type="entry name" value="Condensin_H"/>
    <property type="match status" value="1"/>
</dbReference>
<feature type="region of interest" description="Disordered" evidence="12">
    <location>
        <begin position="808"/>
        <end position="835"/>
    </location>
</feature>
<feature type="compositionally biased region" description="Basic and acidic residues" evidence="12">
    <location>
        <begin position="429"/>
        <end position="441"/>
    </location>
</feature>
<feature type="region of interest" description="Disordered" evidence="12">
    <location>
        <begin position="200"/>
        <end position="246"/>
    </location>
</feature>
<evidence type="ECO:0000256" key="5">
    <source>
        <dbReference type="ARBA" id="ARBA00022454"/>
    </source>
</evidence>
<feature type="region of interest" description="Disordered" evidence="12">
    <location>
        <begin position="335"/>
        <end position="382"/>
    </location>
</feature>
<dbReference type="InParanoid" id="A0A2J6SMA2"/>
<keyword evidence="14" id="KW-1185">Reference proteome</keyword>
<organism evidence="13 14">
    <name type="scientific">Hyaloscypha bicolor E</name>
    <dbReference type="NCBI Taxonomy" id="1095630"/>
    <lineage>
        <taxon>Eukaryota</taxon>
        <taxon>Fungi</taxon>
        <taxon>Dikarya</taxon>
        <taxon>Ascomycota</taxon>
        <taxon>Pezizomycotina</taxon>
        <taxon>Leotiomycetes</taxon>
        <taxon>Helotiales</taxon>
        <taxon>Hyaloscyphaceae</taxon>
        <taxon>Hyaloscypha</taxon>
        <taxon>Hyaloscypha bicolor</taxon>
    </lineage>
</organism>
<dbReference type="Pfam" id="PF05786">
    <property type="entry name" value="Cnd2"/>
    <property type="match status" value="2"/>
</dbReference>
<proteinExistence type="inferred from homology"/>
<feature type="region of interest" description="Disordered" evidence="12">
    <location>
        <begin position="1"/>
        <end position="20"/>
    </location>
</feature>
<evidence type="ECO:0000256" key="1">
    <source>
        <dbReference type="ARBA" id="ARBA00004286"/>
    </source>
</evidence>
<feature type="compositionally biased region" description="Acidic residues" evidence="12">
    <location>
        <begin position="216"/>
        <end position="229"/>
    </location>
</feature>
<feature type="compositionally biased region" description="Polar residues" evidence="12">
    <location>
        <begin position="85"/>
        <end position="94"/>
    </location>
</feature>
<keyword evidence="7 11" id="KW-0132">Cell division</keyword>
<dbReference type="PANTHER" id="PTHR13108:SF9">
    <property type="entry name" value="CONDENSIN COMPLEX SUBUNIT 2"/>
    <property type="match status" value="1"/>
</dbReference>
<keyword evidence="5" id="KW-0158">Chromosome</keyword>
<dbReference type="GO" id="GO:0005737">
    <property type="term" value="C:cytoplasm"/>
    <property type="evidence" value="ECO:0007669"/>
    <property type="project" value="UniProtKB-SubCell"/>
</dbReference>
<dbReference type="AlphaFoldDB" id="A0A2J6SMA2"/>
<evidence type="ECO:0000256" key="2">
    <source>
        <dbReference type="ARBA" id="ARBA00004496"/>
    </source>
</evidence>
<reference evidence="13 14" key="1">
    <citation type="submission" date="2016-04" db="EMBL/GenBank/DDBJ databases">
        <title>A degradative enzymes factory behind the ericoid mycorrhizal symbiosis.</title>
        <authorList>
            <consortium name="DOE Joint Genome Institute"/>
            <person name="Martino E."/>
            <person name="Morin E."/>
            <person name="Grelet G."/>
            <person name="Kuo A."/>
            <person name="Kohler A."/>
            <person name="Daghino S."/>
            <person name="Barry K."/>
            <person name="Choi C."/>
            <person name="Cichocki N."/>
            <person name="Clum A."/>
            <person name="Copeland A."/>
            <person name="Hainaut M."/>
            <person name="Haridas S."/>
            <person name="Labutti K."/>
            <person name="Lindquist E."/>
            <person name="Lipzen A."/>
            <person name="Khouja H.-R."/>
            <person name="Murat C."/>
            <person name="Ohm R."/>
            <person name="Olson A."/>
            <person name="Spatafora J."/>
            <person name="Veneault-Fourrey C."/>
            <person name="Henrissat B."/>
            <person name="Grigoriev I."/>
            <person name="Martin F."/>
            <person name="Perotto S."/>
        </authorList>
    </citation>
    <scope>NUCLEOTIDE SEQUENCE [LARGE SCALE GENOMIC DNA]</scope>
    <source>
        <strain evidence="13 14">E</strain>
    </source>
</reference>
<comment type="subcellular location">
    <subcellularLocation>
        <location evidence="1">Chromosome</location>
    </subcellularLocation>
    <subcellularLocation>
        <location evidence="2">Cytoplasm</location>
    </subcellularLocation>
</comment>
<evidence type="ECO:0000256" key="10">
    <source>
        <dbReference type="ARBA" id="ARBA00023306"/>
    </source>
</evidence>
<dbReference type="FunCoup" id="A0A2J6SMA2">
    <property type="interactions" value="826"/>
</dbReference>
<name>A0A2J6SMA2_9HELO</name>
<keyword evidence="10 11" id="KW-0131">Cell cycle</keyword>
<protein>
    <recommendedName>
        <fullName evidence="4 11">Condensin complex subunit 2</fullName>
    </recommendedName>
</protein>
<evidence type="ECO:0000256" key="12">
    <source>
        <dbReference type="SAM" id="MobiDB-lite"/>
    </source>
</evidence>
<dbReference type="GO" id="GO:0000796">
    <property type="term" value="C:condensin complex"/>
    <property type="evidence" value="ECO:0007669"/>
    <property type="project" value="InterPro"/>
</dbReference>
<evidence type="ECO:0000256" key="4">
    <source>
        <dbReference type="ARBA" id="ARBA00016065"/>
    </source>
</evidence>
<dbReference type="PANTHER" id="PTHR13108">
    <property type="entry name" value="CONDENSIN COMPLEX SUBUNIT 2"/>
    <property type="match status" value="1"/>
</dbReference>
<comment type="similarity">
    <text evidence="3 11">Belongs to the CND2 (condensin subunit 2) family.</text>
</comment>
<dbReference type="OrthoDB" id="362021at2759"/>
<sequence length="900" mass="98620">MPRVAQNPRGNNGRVASGSLAASPFKSPVKLVLLVATPFKIPLNDDAQEKAKRLQSRHALHDIQMNQIKAAASPMRKLTSFDRAGSSSPSSNPKTPRCTAGKENDLDGGVMMVGGTAVTPMKRVPILANFEEWMKMATDNKINATNSWNFALIDYFHDMSLLKEGDGVNFQKASCTLDGCVKIYTSRVDSVATETGKLLSGLADSGNNKKKKGENEEGEESEEEVEDEDGVVRKKPKKRTEEKWASRPLCHTQASDRQISSWVGDHQRIPAVAQRSSEATLASSFAALQLKKFELEFSVDPLFKKASADFDEGGAKGLLLNHLAIDSQGRIVFDSSDDAGDASGEGKSTRRKDDALEEEEEIEPDSMIETTTKELEEDEEDVEIDVGALGAKFFPSLDRLDEQDICPSLKNFDLGDPSGSMDIPFLKTPEDWRQDKDKPAEDGGVGDKSGIFLDDDNPAGFEDDEDGLLGNFDLPPDTGFGEGGEAWARDAAIETRMRVHDIGFDNDGMGGGDGEDGDGVGAFNPETGEYAVSMDHGAKAHGGHDDILSYFDEALHKNWAGPEHWRIRKIKDINKPASATKTRKEKEPFEIDFLSSLSSTLAETIYTPAASNTVISLPKKDWKSKTRNLLPDDKHFNSKQLLRLFLKPRARMGTRRSGFGAKNAFGNTKEDEAPEGEMDEAFWARKEDPVGIDEDAPLQGDYDANFFQDDGLPMPGEIGDDDEMEFADAREHFSPGAEDRGEGGMAGMNEILSGGMTQTAEGEEGAFGTQLVTQSRRLRPEYVQYARVAKKVDVRRLKEELWKGMGIDSLEPGLPPQTPGRLPTPQAEPKKGADGSLKFTSVMQNLQGVYPKQAMNDISTSYCFICLLHLANEKGLVIEKQEGLMELEIRKDPTAEITVG</sequence>
<dbReference type="EMBL" id="KZ613912">
    <property type="protein sequence ID" value="PMD51901.1"/>
    <property type="molecule type" value="Genomic_DNA"/>
</dbReference>
<feature type="region of interest" description="Disordered" evidence="12">
    <location>
        <begin position="656"/>
        <end position="676"/>
    </location>
</feature>
<keyword evidence="8 11" id="KW-0498">Mitosis</keyword>
<keyword evidence="9 11" id="KW-0226">DNA condensation</keyword>
<feature type="region of interest" description="Disordered" evidence="12">
    <location>
        <begin position="429"/>
        <end position="450"/>
    </location>
</feature>
<dbReference type="InterPro" id="IPR022816">
    <property type="entry name" value="Condensin_barren_su2"/>
</dbReference>
<evidence type="ECO:0000256" key="11">
    <source>
        <dbReference type="PIRNR" id="PIRNR017126"/>
    </source>
</evidence>
<evidence type="ECO:0000256" key="9">
    <source>
        <dbReference type="ARBA" id="ARBA00023067"/>
    </source>
</evidence>
<dbReference type="RefSeq" id="XP_024728805.1">
    <property type="nucleotide sequence ID" value="XM_024876003.1"/>
</dbReference>
<evidence type="ECO:0000313" key="13">
    <source>
        <dbReference type="EMBL" id="PMD51901.1"/>
    </source>
</evidence>
<evidence type="ECO:0000256" key="6">
    <source>
        <dbReference type="ARBA" id="ARBA00022490"/>
    </source>
</evidence>
<comment type="function">
    <text evidence="11">Regulatory subunit of the condensin complex, a complex required for conversion of interphase chromatin into mitotic-like condense chromosomes.</text>
</comment>
<feature type="region of interest" description="Disordered" evidence="12">
    <location>
        <begin position="74"/>
        <end position="104"/>
    </location>
</feature>
<dbReference type="GeneID" id="36584082"/>
<feature type="compositionally biased region" description="Acidic residues" evidence="12">
    <location>
        <begin position="355"/>
        <end position="366"/>
    </location>
</feature>
<evidence type="ECO:0000256" key="7">
    <source>
        <dbReference type="ARBA" id="ARBA00022618"/>
    </source>
</evidence>